<feature type="compositionally biased region" description="Polar residues" evidence="2">
    <location>
        <begin position="325"/>
        <end position="334"/>
    </location>
</feature>
<feature type="region of interest" description="Disordered" evidence="2">
    <location>
        <begin position="984"/>
        <end position="1021"/>
    </location>
</feature>
<feature type="compositionally biased region" description="Polar residues" evidence="2">
    <location>
        <begin position="114"/>
        <end position="135"/>
    </location>
</feature>
<feature type="region of interest" description="Disordered" evidence="2">
    <location>
        <begin position="1"/>
        <end position="22"/>
    </location>
</feature>
<feature type="compositionally biased region" description="Low complexity" evidence="2">
    <location>
        <begin position="1012"/>
        <end position="1021"/>
    </location>
</feature>
<evidence type="ECO:0000256" key="1">
    <source>
        <dbReference type="SAM" id="Coils"/>
    </source>
</evidence>
<proteinExistence type="predicted"/>
<organism evidence="3 4">
    <name type="scientific">Trichonephila inaurata madagascariensis</name>
    <dbReference type="NCBI Taxonomy" id="2747483"/>
    <lineage>
        <taxon>Eukaryota</taxon>
        <taxon>Metazoa</taxon>
        <taxon>Ecdysozoa</taxon>
        <taxon>Arthropoda</taxon>
        <taxon>Chelicerata</taxon>
        <taxon>Arachnida</taxon>
        <taxon>Araneae</taxon>
        <taxon>Araneomorphae</taxon>
        <taxon>Entelegynae</taxon>
        <taxon>Araneoidea</taxon>
        <taxon>Nephilidae</taxon>
        <taxon>Trichonephila</taxon>
        <taxon>Trichonephila inaurata</taxon>
    </lineage>
</organism>
<evidence type="ECO:0000313" key="3">
    <source>
        <dbReference type="EMBL" id="GFY57294.1"/>
    </source>
</evidence>
<name>A0A8X6XPV8_9ARAC</name>
<dbReference type="EMBL" id="BMAV01011424">
    <property type="protein sequence ID" value="GFY57294.1"/>
    <property type="molecule type" value="Genomic_DNA"/>
</dbReference>
<feature type="compositionally biased region" description="Basic and acidic residues" evidence="2">
    <location>
        <begin position="337"/>
        <end position="370"/>
    </location>
</feature>
<accession>A0A8X6XPV8</accession>
<sequence>MPGSAASPSEPPKAKVTSATNGVFVRPVAVAGIFRPPNESNTPPALPEKRRFSVLTGDLKPSSSNDKSESNDFDRRRQSWNVPQKEIVFGQALLRKTPRNTTAPTPRNVRSDSIENGSASEIPSSLDKSSKTSIGKLSESVKTSESTSKPSDSESSPTVANINSVKSVKAPVLISKSANSESCQTFVSNSIKPNGDINGPVSKQSNFCSVKESSSSKFELKSESVLPVKPAIENKNTTSTINQIQTTSTETIKQTKKVYGLIKRDSKTEVSTVSNECNINATNATSDVKNVITKPKVYGLSKQNVRKDLEVEKTGKDVPDKKSALESSIKQSSVPEKVPENTCEFKDSSEREKSGNENRVSKSPPKEFRTVRRTSDVIAARIQNIFSNFQPEKPAVVPKKSKISDKASISGSKLLIDKEIKNTIAVRNEKTDIHVTPDSKSSNDTEKGIAVLKNEKSTSSTNKGSNDVHSSTKGLKSIVLTTSTELKLDNEVRNASLLKNEKSSSNTSKPSSDAHSSTKELKLTVLTTSAKSNLDNEVASLQGVNVEPLLKKEDSKKESSINVASKQIDKKVPNTEGKMPIKKDDKSSSDGTMMCSMTTNQETDRKSSVLTATSNHVMQGINKDSGVKKPFSNTISKQPSGVIEEKNCKIVTPSPTVNNSFVKEIVQSSDKKSIKKFSVSEINVENSISSKESVISKTSVSQSVVTSHSVQLTSSSTQKFSTSSESNFSTLQKSSESTKTFLNGNAETTEISKIEVTKITPSTVPGIVPTVNVVFRTKSPLESFDKDENRKKVVIETCANNAPISSALIISPKPINTPSVCNAVQSVDNALKTVENLQQSVSSSPKLPQKQTKEHDQNRESITLPPSQKIDVKIPVTVEQNKVSVSKTPVKVDNSKSIESSLPVSKVSENTPANKTEVKLAENLSSTNATKENLTDQNKILNMDTVVDQNKVSVVDLSDWNKKFQRIESEVPRAPLRRRALRDSLPPLLPSRSPSRFGSLKRIDDSPRYIPRSPSQSSLPQRYSYTEMLSKVCSMGVLPLVEPMMSKSCSSSSSQVSELWSELSEEQSTATHASEMLEAETAERMRLEKEVHELQVTKSPASTWAKGATFRCHTQKYIFIHKFEVYRYPYDKWVAIRNEDLDSRLSVTAGNANNVFGIFENLHSMLRRYEVSVRGGRPFEHRL</sequence>
<feature type="region of interest" description="Disordered" evidence="2">
    <location>
        <begin position="452"/>
        <end position="472"/>
    </location>
</feature>
<feature type="compositionally biased region" description="Low complexity" evidence="2">
    <location>
        <begin position="497"/>
        <end position="511"/>
    </location>
</feature>
<feature type="coiled-coil region" evidence="1">
    <location>
        <begin position="1070"/>
        <end position="1097"/>
    </location>
</feature>
<gene>
    <name evidence="3" type="primary">Myo18a_0</name>
    <name evidence="3" type="ORF">TNIN_75731</name>
</gene>
<feature type="compositionally biased region" description="Polar residues" evidence="2">
    <location>
        <begin position="837"/>
        <end position="850"/>
    </location>
</feature>
<dbReference type="OrthoDB" id="2914378at2759"/>
<dbReference type="Proteomes" id="UP000886998">
    <property type="component" value="Unassembled WGS sequence"/>
</dbReference>
<feature type="region of interest" description="Disordered" evidence="2">
    <location>
        <begin position="314"/>
        <end position="370"/>
    </location>
</feature>
<feature type="compositionally biased region" description="Low complexity" evidence="2">
    <location>
        <begin position="99"/>
        <end position="108"/>
    </location>
</feature>
<evidence type="ECO:0000313" key="4">
    <source>
        <dbReference type="Proteomes" id="UP000886998"/>
    </source>
</evidence>
<feature type="compositionally biased region" description="Basic and acidic residues" evidence="2">
    <location>
        <begin position="314"/>
        <end position="324"/>
    </location>
</feature>
<dbReference type="AlphaFoldDB" id="A0A8X6XPV8"/>
<keyword evidence="4" id="KW-1185">Reference proteome</keyword>
<feature type="compositionally biased region" description="Low complexity" evidence="2">
    <location>
        <begin position="138"/>
        <end position="157"/>
    </location>
</feature>
<comment type="caution">
    <text evidence="3">The sequence shown here is derived from an EMBL/GenBank/DDBJ whole genome shotgun (WGS) entry which is preliminary data.</text>
</comment>
<feature type="compositionally biased region" description="Basic and acidic residues" evidence="2">
    <location>
        <begin position="66"/>
        <end position="77"/>
    </location>
</feature>
<keyword evidence="1" id="KW-0175">Coiled coil</keyword>
<feature type="region of interest" description="Disordered" evidence="2">
    <location>
        <begin position="837"/>
        <end position="867"/>
    </location>
</feature>
<feature type="compositionally biased region" description="Polar residues" evidence="2">
    <location>
        <begin position="457"/>
        <end position="472"/>
    </location>
</feature>
<protein>
    <submittedName>
        <fullName evidence="3">Unconventional myosin-XVIIIa</fullName>
    </submittedName>
</protein>
<feature type="compositionally biased region" description="Low complexity" evidence="2">
    <location>
        <begin position="984"/>
        <end position="996"/>
    </location>
</feature>
<reference evidence="3" key="1">
    <citation type="submission" date="2020-08" db="EMBL/GenBank/DDBJ databases">
        <title>Multicomponent nature underlies the extraordinary mechanical properties of spider dragline silk.</title>
        <authorList>
            <person name="Kono N."/>
            <person name="Nakamura H."/>
            <person name="Mori M."/>
            <person name="Yoshida Y."/>
            <person name="Ohtoshi R."/>
            <person name="Malay A.D."/>
            <person name="Moran D.A.P."/>
            <person name="Tomita M."/>
            <person name="Numata K."/>
            <person name="Arakawa K."/>
        </authorList>
    </citation>
    <scope>NUCLEOTIDE SEQUENCE</scope>
</reference>
<evidence type="ECO:0000256" key="2">
    <source>
        <dbReference type="SAM" id="MobiDB-lite"/>
    </source>
</evidence>
<feature type="region of interest" description="Disordered" evidence="2">
    <location>
        <begin position="497"/>
        <end position="520"/>
    </location>
</feature>
<feature type="region of interest" description="Disordered" evidence="2">
    <location>
        <begin position="34"/>
        <end position="164"/>
    </location>
</feature>